<dbReference type="EMBL" id="CP001389">
    <property type="protein sequence ID" value="ACP26147.1"/>
    <property type="molecule type" value="Genomic_DNA"/>
</dbReference>
<sequence length="81" mass="8852">MHAVVAGHASFRYASLRTTRDDGVQPKNRRKKVQGTGGRGMPLRPPAGRRCRQADAGQNRNATMQLLPQHFIVAPGHAPVE</sequence>
<dbReference type="AlphaFoldDB" id="C3MG75"/>
<gene>
    <name evidence="2" type="ordered locus">NGR_c23890</name>
</gene>
<dbReference type="HOGENOM" id="CLU_2571463_0_0_5"/>
<evidence type="ECO:0000313" key="2">
    <source>
        <dbReference type="EMBL" id="ACP26147.1"/>
    </source>
</evidence>
<organism evidence="2 3">
    <name type="scientific">Sinorhizobium fredii (strain NBRC 101917 / NGR234)</name>
    <dbReference type="NCBI Taxonomy" id="394"/>
    <lineage>
        <taxon>Bacteria</taxon>
        <taxon>Pseudomonadati</taxon>
        <taxon>Pseudomonadota</taxon>
        <taxon>Alphaproteobacteria</taxon>
        <taxon>Hyphomicrobiales</taxon>
        <taxon>Rhizobiaceae</taxon>
        <taxon>Sinorhizobium/Ensifer group</taxon>
        <taxon>Sinorhizobium</taxon>
    </lineage>
</organism>
<name>C3MG75_SINFN</name>
<feature type="region of interest" description="Disordered" evidence="1">
    <location>
        <begin position="1"/>
        <end position="58"/>
    </location>
</feature>
<protein>
    <submittedName>
        <fullName evidence="2">Uncharacterized protein</fullName>
    </submittedName>
</protein>
<proteinExistence type="predicted"/>
<dbReference type="KEGG" id="rhi:NGR_c23890"/>
<reference evidence="2 3" key="1">
    <citation type="journal article" date="2009" name="Appl. Environ. Microbiol.">
        <title>Rhizobium sp. strain NGR234 possesses a remarkable number of secretion systems.</title>
        <authorList>
            <person name="Schmeisser C."/>
            <person name="Liesegang H."/>
            <person name="Krysciak D."/>
            <person name="Bakkou N."/>
            <person name="Le Quere A."/>
            <person name="Wollherr A."/>
            <person name="Heinemeyer I."/>
            <person name="Morgenstern B."/>
            <person name="Pommerening-Roeser A."/>
            <person name="Flores M."/>
            <person name="Palacios R."/>
            <person name="Brenner S."/>
            <person name="Gottschalk G."/>
            <person name="Schmitz R.A."/>
            <person name="Broughton W.J."/>
            <person name="Perret X."/>
            <person name="Strittmatter A.W."/>
            <person name="Streit W.R."/>
        </authorList>
    </citation>
    <scope>NUCLEOTIDE SEQUENCE [LARGE SCALE GENOMIC DNA]</scope>
    <source>
        <strain evidence="3">NBRC 101917 / NGR234</strain>
    </source>
</reference>
<evidence type="ECO:0000313" key="3">
    <source>
        <dbReference type="Proteomes" id="UP000001054"/>
    </source>
</evidence>
<accession>C3MG75</accession>
<keyword evidence="3" id="KW-1185">Reference proteome</keyword>
<evidence type="ECO:0000256" key="1">
    <source>
        <dbReference type="SAM" id="MobiDB-lite"/>
    </source>
</evidence>
<dbReference type="Proteomes" id="UP000001054">
    <property type="component" value="Chromosome"/>
</dbReference>